<proteinExistence type="predicted"/>
<reference evidence="2 3" key="1">
    <citation type="journal article" date="2015" name="Nature">
        <title>rRNA introns, odd ribosomes, and small enigmatic genomes across a large radiation of phyla.</title>
        <authorList>
            <person name="Brown C.T."/>
            <person name="Hug L.A."/>
            <person name="Thomas B.C."/>
            <person name="Sharon I."/>
            <person name="Castelle C.J."/>
            <person name="Singh A."/>
            <person name="Wilkins M.J."/>
            <person name="Williams K.H."/>
            <person name="Banfield J.F."/>
        </authorList>
    </citation>
    <scope>NUCLEOTIDE SEQUENCE [LARGE SCALE GENOMIC DNA]</scope>
</reference>
<evidence type="ECO:0000313" key="2">
    <source>
        <dbReference type="EMBL" id="KKQ86179.1"/>
    </source>
</evidence>
<feature type="transmembrane region" description="Helical" evidence="1">
    <location>
        <begin position="119"/>
        <end position="137"/>
    </location>
</feature>
<feature type="transmembrane region" description="Helical" evidence="1">
    <location>
        <begin position="12"/>
        <end position="31"/>
    </location>
</feature>
<keyword evidence="1" id="KW-1133">Transmembrane helix</keyword>
<evidence type="ECO:0000313" key="3">
    <source>
        <dbReference type="Proteomes" id="UP000034081"/>
    </source>
</evidence>
<feature type="transmembrane region" description="Helical" evidence="1">
    <location>
        <begin position="377"/>
        <end position="394"/>
    </location>
</feature>
<feature type="transmembrane region" description="Helical" evidence="1">
    <location>
        <begin position="346"/>
        <end position="365"/>
    </location>
</feature>
<name>A0A0G0NJW4_9BACT</name>
<feature type="transmembrane region" description="Helical" evidence="1">
    <location>
        <begin position="219"/>
        <end position="236"/>
    </location>
</feature>
<dbReference type="Proteomes" id="UP000034081">
    <property type="component" value="Unassembled WGS sequence"/>
</dbReference>
<feature type="transmembrane region" description="Helical" evidence="1">
    <location>
        <begin position="291"/>
        <end position="313"/>
    </location>
</feature>
<organism evidence="2 3">
    <name type="scientific">Candidatus Woesebacteria bacterium GW2011_GWB1_38_8</name>
    <dbReference type="NCBI Taxonomy" id="1618570"/>
    <lineage>
        <taxon>Bacteria</taxon>
        <taxon>Candidatus Woeseibacteriota</taxon>
    </lineage>
</organism>
<evidence type="ECO:0008006" key="4">
    <source>
        <dbReference type="Google" id="ProtNLM"/>
    </source>
</evidence>
<feature type="transmembrane region" description="Helical" evidence="1">
    <location>
        <begin position="243"/>
        <end position="261"/>
    </location>
</feature>
<dbReference type="STRING" id="1618570.UT08_C0001G0045"/>
<feature type="transmembrane region" description="Helical" evidence="1">
    <location>
        <begin position="87"/>
        <end position="107"/>
    </location>
</feature>
<feature type="transmembrane region" description="Helical" evidence="1">
    <location>
        <begin position="320"/>
        <end position="340"/>
    </location>
</feature>
<gene>
    <name evidence="2" type="ORF">UT08_C0001G0045</name>
</gene>
<keyword evidence="1" id="KW-0472">Membrane</keyword>
<dbReference type="EMBL" id="LBVL01000001">
    <property type="protein sequence ID" value="KKQ86179.1"/>
    <property type="molecule type" value="Genomic_DNA"/>
</dbReference>
<accession>A0A0G0NJW4</accession>
<protein>
    <recommendedName>
        <fullName evidence="4">Glycosyltransferase RgtA/B/C/D-like domain-containing protein</fullName>
    </recommendedName>
</protein>
<sequence length="501" mass="58440">MKTIKGLYKLKYILLFITILFLFYPALSNFYTHDDFFQFRISDAHSLKDFILFFDPIHAPEGWGFYRPLTTQVLYFLVRNLFNFDPLAAHSLALAMFLLVCYLVYKLLLQFTNDKKRSYIGLFLYATSASHFTHLYSIANQELGHAIFFLISVITFINYMICAEKKYILFSLLAFVGALMSKELAVTLPVILVIVYVFIRLQKKVKLDLKELIRLVSPFYALLAIYGYLHVFHYGLIGGDSYVWSFSASTALNSLVWYALWSVNIPKMLLDFIGPGLNINPKLMLYWSDHITPIFILFSGFCVITFSMIIITLKRKSRQDLILFLFSITWFVLLLLPVIFLQWHKFWEYLTLPLIGIILILSQLMIKTQEYLKSKKFLFASKVLPLILLVVFVIQSKLTLNLAWQTEWTTAGARTARRVYDHFNDLYPDKNIPPVSIVFYDTPEDIDLPWKPSEQLKVILSDNNFFEVFYEGKIIAVYSYTSDVLENENVIMLPARKFLGY</sequence>
<dbReference type="AlphaFoldDB" id="A0A0G0NJW4"/>
<feature type="transmembrane region" description="Helical" evidence="1">
    <location>
        <begin position="143"/>
        <end position="161"/>
    </location>
</feature>
<comment type="caution">
    <text evidence="2">The sequence shown here is derived from an EMBL/GenBank/DDBJ whole genome shotgun (WGS) entry which is preliminary data.</text>
</comment>
<keyword evidence="1" id="KW-0812">Transmembrane</keyword>
<evidence type="ECO:0000256" key="1">
    <source>
        <dbReference type="SAM" id="Phobius"/>
    </source>
</evidence>
<feature type="transmembrane region" description="Helical" evidence="1">
    <location>
        <begin position="168"/>
        <end position="199"/>
    </location>
</feature>